<accession>A0ABV6C6Q9</accession>
<comment type="caution">
    <text evidence="2">The sequence shown here is derived from an EMBL/GenBank/DDBJ whole genome shotgun (WGS) entry which is preliminary data.</text>
</comment>
<feature type="chain" id="PRO_5045808682" evidence="1">
    <location>
        <begin position="33"/>
        <end position="563"/>
    </location>
</feature>
<keyword evidence="3" id="KW-1185">Reference proteome</keyword>
<gene>
    <name evidence="2" type="ORF">ACFFIT_00635</name>
</gene>
<evidence type="ECO:0000256" key="1">
    <source>
        <dbReference type="SAM" id="SignalP"/>
    </source>
</evidence>
<name>A0ABV6C6Q9_9GAMM</name>
<proteinExistence type="predicted"/>
<sequence length="563" mass="64226">MNKKGFQAVMKNKIWRNAIFAFSLVTSLSVTAAETAKSTDSYVNMKDVIPYFHPANSQEANLILLMNLLNQGQFFDGAELVIEDIETYRLTSKKMNSNDSSISKTIPSTDEQGKQIESKPSIPAPLFYLPSDYKDEQEKINNKILTELQQFGVEASARTISSLNELKRFNQTVVQDTLLDNLQKQLLISLRGALFSYHFATDNTDKTTLTTNDIITNKIKALSGDERVGEYKGYLLALDAYKNNQLDKAKEQFTVLIEAKHVWIAESAKYMLIRIAADEYTQWCIDNQLSSSEASVEAKTENVAKSAADKQSISEVLLEQKAKKIQEVERLVNAYQKRYPTGMYLMEVKLKLFEILNTQTDPLKRIRMYQMESAYYEELMMNPIDYEDALKIAPEIATGVLSHFPFALKNPIEKLTKEKAYLVQPIYPLLDFIDALALLDSNKKSEMNKKQIEKRIETVAFNLENISQNSLANYLRVEANWRLNKDANKTLEQIDALSLSFNDINKTDVFSIFLIKTEALLKLNKVDEANQIGEFMLKKATPNQPLSALKQVYLELKFMKTLN</sequence>
<organism evidence="2 3">
    <name type="scientific">Thorsellia kenyensis</name>
    <dbReference type="NCBI Taxonomy" id="1549888"/>
    <lineage>
        <taxon>Bacteria</taxon>
        <taxon>Pseudomonadati</taxon>
        <taxon>Pseudomonadota</taxon>
        <taxon>Gammaproteobacteria</taxon>
        <taxon>Enterobacterales</taxon>
        <taxon>Thorselliaceae</taxon>
        <taxon>Thorsellia</taxon>
    </lineage>
</organism>
<protein>
    <submittedName>
        <fullName evidence="2">Uncharacterized protein</fullName>
    </submittedName>
</protein>
<dbReference type="RefSeq" id="WP_385875437.1">
    <property type="nucleotide sequence ID" value="NZ_JBHLXE010000013.1"/>
</dbReference>
<reference evidence="2 3" key="1">
    <citation type="submission" date="2024-09" db="EMBL/GenBank/DDBJ databases">
        <authorList>
            <person name="Sun Q."/>
            <person name="Mori K."/>
        </authorList>
    </citation>
    <scope>NUCLEOTIDE SEQUENCE [LARGE SCALE GENOMIC DNA]</scope>
    <source>
        <strain evidence="2 3">CCM 8545</strain>
    </source>
</reference>
<feature type="signal peptide" evidence="1">
    <location>
        <begin position="1"/>
        <end position="32"/>
    </location>
</feature>
<dbReference type="EMBL" id="JBHLXE010000013">
    <property type="protein sequence ID" value="MFC0178620.1"/>
    <property type="molecule type" value="Genomic_DNA"/>
</dbReference>
<dbReference type="Proteomes" id="UP001589758">
    <property type="component" value="Unassembled WGS sequence"/>
</dbReference>
<evidence type="ECO:0000313" key="3">
    <source>
        <dbReference type="Proteomes" id="UP001589758"/>
    </source>
</evidence>
<keyword evidence="1" id="KW-0732">Signal</keyword>
<evidence type="ECO:0000313" key="2">
    <source>
        <dbReference type="EMBL" id="MFC0178620.1"/>
    </source>
</evidence>